<dbReference type="Proteomes" id="UP001285441">
    <property type="component" value="Unassembled WGS sequence"/>
</dbReference>
<evidence type="ECO:0000313" key="2">
    <source>
        <dbReference type="EMBL" id="KAK3375205.1"/>
    </source>
</evidence>
<accession>A0AAE0KFE7</accession>
<feature type="compositionally biased region" description="Basic residues" evidence="1">
    <location>
        <begin position="324"/>
        <end position="337"/>
    </location>
</feature>
<sequence>MQYRYNGLYRSVVVIFTKVAQGYDLVEIEYQRISLSSVSISCIQEVFQPSSGGGTDRLLMLRLRTFSALDFSNVVIVVERLSATMTDQNTAPSSHRESKAFSSGHDAILQEINGDPYAFSSNSKPGRHSLAPKIHHFTNIEQIVIDFGSKFAWSLGLVVSAIVDLSKAFPALNNEPLLERFQFIELGLGVLLCAAVPTLADAVELTRFGLVGLNFSSPVLGGMPRVPKTSARHASLFSSPCFRPVLETRGTHSRRAVAAMELRILVKEIESWMAFGGRNATHTIISVKEIESWMTVEILSTGALTLGAGSREFLNQNIKCPNQNKKHLSQNPKRHSPLRKEDVSRMRWEQGLQLREQGIQLQNGDPAALKVHQSR</sequence>
<name>A0AAE0KFE7_9PEZI</name>
<gene>
    <name evidence="2" type="ORF">B0H63DRAFT_453008</name>
</gene>
<evidence type="ECO:0000313" key="3">
    <source>
        <dbReference type="Proteomes" id="UP001285441"/>
    </source>
</evidence>
<keyword evidence="3" id="KW-1185">Reference proteome</keyword>
<dbReference type="AlphaFoldDB" id="A0AAE0KFE7"/>
<reference evidence="2" key="1">
    <citation type="journal article" date="2023" name="Mol. Phylogenet. Evol.">
        <title>Genome-scale phylogeny and comparative genomics of the fungal order Sordariales.</title>
        <authorList>
            <person name="Hensen N."/>
            <person name="Bonometti L."/>
            <person name="Westerberg I."/>
            <person name="Brannstrom I.O."/>
            <person name="Guillou S."/>
            <person name="Cros-Aarteil S."/>
            <person name="Calhoun S."/>
            <person name="Haridas S."/>
            <person name="Kuo A."/>
            <person name="Mondo S."/>
            <person name="Pangilinan J."/>
            <person name="Riley R."/>
            <person name="LaButti K."/>
            <person name="Andreopoulos B."/>
            <person name="Lipzen A."/>
            <person name="Chen C."/>
            <person name="Yan M."/>
            <person name="Daum C."/>
            <person name="Ng V."/>
            <person name="Clum A."/>
            <person name="Steindorff A."/>
            <person name="Ohm R.A."/>
            <person name="Martin F."/>
            <person name="Silar P."/>
            <person name="Natvig D.O."/>
            <person name="Lalanne C."/>
            <person name="Gautier V."/>
            <person name="Ament-Velasquez S.L."/>
            <person name="Kruys A."/>
            <person name="Hutchinson M.I."/>
            <person name="Powell A.J."/>
            <person name="Barry K."/>
            <person name="Miller A.N."/>
            <person name="Grigoriev I.V."/>
            <person name="Debuchy R."/>
            <person name="Gladieux P."/>
            <person name="Hiltunen Thoren M."/>
            <person name="Johannesson H."/>
        </authorList>
    </citation>
    <scope>NUCLEOTIDE SEQUENCE</scope>
    <source>
        <strain evidence="2">CBS 232.78</strain>
    </source>
</reference>
<feature type="region of interest" description="Disordered" evidence="1">
    <location>
        <begin position="322"/>
        <end position="344"/>
    </location>
</feature>
<dbReference type="EMBL" id="JAULSW010000007">
    <property type="protein sequence ID" value="KAK3375205.1"/>
    <property type="molecule type" value="Genomic_DNA"/>
</dbReference>
<protein>
    <submittedName>
        <fullName evidence="2">Uncharacterized protein</fullName>
    </submittedName>
</protein>
<comment type="caution">
    <text evidence="2">The sequence shown here is derived from an EMBL/GenBank/DDBJ whole genome shotgun (WGS) entry which is preliminary data.</text>
</comment>
<evidence type="ECO:0000256" key="1">
    <source>
        <dbReference type="SAM" id="MobiDB-lite"/>
    </source>
</evidence>
<organism evidence="2 3">
    <name type="scientific">Podospora didyma</name>
    <dbReference type="NCBI Taxonomy" id="330526"/>
    <lineage>
        <taxon>Eukaryota</taxon>
        <taxon>Fungi</taxon>
        <taxon>Dikarya</taxon>
        <taxon>Ascomycota</taxon>
        <taxon>Pezizomycotina</taxon>
        <taxon>Sordariomycetes</taxon>
        <taxon>Sordariomycetidae</taxon>
        <taxon>Sordariales</taxon>
        <taxon>Podosporaceae</taxon>
        <taxon>Podospora</taxon>
    </lineage>
</organism>
<reference evidence="2" key="2">
    <citation type="submission" date="2023-06" db="EMBL/GenBank/DDBJ databases">
        <authorList>
            <consortium name="Lawrence Berkeley National Laboratory"/>
            <person name="Haridas S."/>
            <person name="Hensen N."/>
            <person name="Bonometti L."/>
            <person name="Westerberg I."/>
            <person name="Brannstrom I.O."/>
            <person name="Guillou S."/>
            <person name="Cros-Aarteil S."/>
            <person name="Calhoun S."/>
            <person name="Kuo A."/>
            <person name="Mondo S."/>
            <person name="Pangilinan J."/>
            <person name="Riley R."/>
            <person name="LaButti K."/>
            <person name="Andreopoulos B."/>
            <person name="Lipzen A."/>
            <person name="Chen C."/>
            <person name="Yanf M."/>
            <person name="Daum C."/>
            <person name="Ng V."/>
            <person name="Clum A."/>
            <person name="Steindorff A."/>
            <person name="Ohm R."/>
            <person name="Martin F."/>
            <person name="Silar P."/>
            <person name="Natvig D."/>
            <person name="Lalanne C."/>
            <person name="Gautier V."/>
            <person name="Ament-velasquez S.L."/>
            <person name="Kruys A."/>
            <person name="Hutchinson M.I."/>
            <person name="Powell A.J."/>
            <person name="Barry K."/>
            <person name="Miller A.N."/>
            <person name="Grigoriev I.V."/>
            <person name="Debuchy R."/>
            <person name="Gladieux P."/>
            <person name="Thoren M.H."/>
            <person name="Johannesson H."/>
        </authorList>
    </citation>
    <scope>NUCLEOTIDE SEQUENCE</scope>
    <source>
        <strain evidence="2">CBS 232.78</strain>
    </source>
</reference>
<proteinExistence type="predicted"/>